<evidence type="ECO:0000313" key="2">
    <source>
        <dbReference type="EMBL" id="PCG74092.1"/>
    </source>
</evidence>
<protein>
    <submittedName>
        <fullName evidence="2">Uncharacterized protein</fullName>
    </submittedName>
</protein>
<feature type="region of interest" description="Disordered" evidence="1">
    <location>
        <begin position="1"/>
        <end position="57"/>
    </location>
</feature>
<evidence type="ECO:0000256" key="1">
    <source>
        <dbReference type="SAM" id="MobiDB-lite"/>
    </source>
</evidence>
<feature type="compositionally biased region" description="Low complexity" evidence="1">
    <location>
        <begin position="47"/>
        <end position="57"/>
    </location>
</feature>
<accession>A0A2A4JRQ5</accession>
<feature type="compositionally biased region" description="Basic and acidic residues" evidence="1">
    <location>
        <begin position="1"/>
        <end position="11"/>
    </location>
</feature>
<comment type="caution">
    <text evidence="2">The sequence shown here is derived from an EMBL/GenBank/DDBJ whole genome shotgun (WGS) entry which is preliminary data.</text>
</comment>
<dbReference type="AlphaFoldDB" id="A0A2A4JRQ5"/>
<feature type="compositionally biased region" description="Basic and acidic residues" evidence="1">
    <location>
        <begin position="85"/>
        <end position="109"/>
    </location>
</feature>
<name>A0A2A4JRQ5_HELVI</name>
<sequence length="144" mass="15497">MDKNGEAESHSWELLQRGAGRKGRGAEALQVLQEEGAGFFTPRSRRLTTPPTTSISTPGLIIAATHGFTPAPAHIDATEPGPDIEQGREENLDVTRRGPEAVRRGHSTTEKTSQPDLRPTTECVTFGPAHQSARRDPPSIALVV</sequence>
<reference evidence="2" key="1">
    <citation type="submission" date="2017-09" db="EMBL/GenBank/DDBJ databases">
        <title>Contemporary evolution of a Lepidopteran species, Heliothis virescens, in response to modern agricultural practices.</title>
        <authorList>
            <person name="Fritz M.L."/>
            <person name="Deyonke A.M."/>
            <person name="Papanicolaou A."/>
            <person name="Micinski S."/>
            <person name="Westbrook J."/>
            <person name="Gould F."/>
        </authorList>
    </citation>
    <scope>NUCLEOTIDE SEQUENCE [LARGE SCALE GENOMIC DNA]</scope>
    <source>
        <strain evidence="2">HvINT-</strain>
        <tissue evidence="2">Whole body</tissue>
    </source>
</reference>
<gene>
    <name evidence="2" type="ORF">B5V51_13871</name>
</gene>
<proteinExistence type="predicted"/>
<feature type="region of interest" description="Disordered" evidence="1">
    <location>
        <begin position="71"/>
        <end position="144"/>
    </location>
</feature>
<organism evidence="2">
    <name type="scientific">Heliothis virescens</name>
    <name type="common">Tobacco budworm moth</name>
    <dbReference type="NCBI Taxonomy" id="7102"/>
    <lineage>
        <taxon>Eukaryota</taxon>
        <taxon>Metazoa</taxon>
        <taxon>Ecdysozoa</taxon>
        <taxon>Arthropoda</taxon>
        <taxon>Hexapoda</taxon>
        <taxon>Insecta</taxon>
        <taxon>Pterygota</taxon>
        <taxon>Neoptera</taxon>
        <taxon>Endopterygota</taxon>
        <taxon>Lepidoptera</taxon>
        <taxon>Glossata</taxon>
        <taxon>Ditrysia</taxon>
        <taxon>Noctuoidea</taxon>
        <taxon>Noctuidae</taxon>
        <taxon>Heliothinae</taxon>
        <taxon>Heliothis</taxon>
    </lineage>
</organism>
<dbReference type="EMBL" id="NWSH01000810">
    <property type="protein sequence ID" value="PCG74092.1"/>
    <property type="molecule type" value="Genomic_DNA"/>
</dbReference>